<dbReference type="PROSITE" id="PS50016">
    <property type="entry name" value="ZF_PHD_2"/>
    <property type="match status" value="1"/>
</dbReference>
<dbReference type="Pfam" id="PF00097">
    <property type="entry name" value="zf-C3HC4"/>
    <property type="match status" value="1"/>
</dbReference>
<dbReference type="SUPFAM" id="SSF54236">
    <property type="entry name" value="Ubiquitin-like"/>
    <property type="match status" value="1"/>
</dbReference>
<dbReference type="InterPro" id="IPR000626">
    <property type="entry name" value="Ubiquitin-like_dom"/>
</dbReference>
<feature type="region of interest" description="Disordered" evidence="14">
    <location>
        <begin position="537"/>
        <end position="562"/>
    </location>
</feature>
<dbReference type="GO" id="GO:0008270">
    <property type="term" value="F:zinc ion binding"/>
    <property type="evidence" value="ECO:0007669"/>
    <property type="project" value="UniProtKB-KW"/>
</dbReference>
<evidence type="ECO:0000256" key="1">
    <source>
        <dbReference type="ARBA" id="ARBA00000900"/>
    </source>
</evidence>
<dbReference type="CDD" id="cd15525">
    <property type="entry name" value="PHD_UHRF1_2"/>
    <property type="match status" value="1"/>
</dbReference>
<dbReference type="InterPro" id="IPR013083">
    <property type="entry name" value="Znf_RING/FYVE/PHD"/>
</dbReference>
<dbReference type="InterPro" id="IPR001841">
    <property type="entry name" value="Znf_RING"/>
</dbReference>
<dbReference type="SUPFAM" id="SSF57850">
    <property type="entry name" value="RING/U-box"/>
    <property type="match status" value="1"/>
</dbReference>
<feature type="domain" description="RING-type" evidence="17">
    <location>
        <begin position="872"/>
        <end position="911"/>
    </location>
</feature>
<evidence type="ECO:0000259" key="15">
    <source>
        <dbReference type="PROSITE" id="PS50016"/>
    </source>
</evidence>
<evidence type="ECO:0000256" key="3">
    <source>
        <dbReference type="ARBA" id="ARBA00012483"/>
    </source>
</evidence>
<dbReference type="Pfam" id="PF02182">
    <property type="entry name" value="SAD_SRA"/>
    <property type="match status" value="1"/>
</dbReference>
<dbReference type="SMART" id="SM00466">
    <property type="entry name" value="SRA"/>
    <property type="match status" value="1"/>
</dbReference>
<keyword evidence="6 12" id="KW-0863">Zinc-finger</keyword>
<keyword evidence="20" id="KW-1185">Reference proteome</keyword>
<dbReference type="Gene3D" id="2.30.280.10">
    <property type="entry name" value="SRA-YDG"/>
    <property type="match status" value="1"/>
</dbReference>
<dbReference type="GO" id="GO:0061630">
    <property type="term" value="F:ubiquitin protein ligase activity"/>
    <property type="evidence" value="ECO:0007669"/>
    <property type="project" value="UniProtKB-EC"/>
</dbReference>
<feature type="domain" description="YDG" evidence="18">
    <location>
        <begin position="581"/>
        <end position="744"/>
    </location>
</feature>
<dbReference type="Gene3D" id="3.10.20.90">
    <property type="entry name" value="Phosphatidylinositol 3-kinase Catalytic Subunit, Chain A, domain 1"/>
    <property type="match status" value="1"/>
</dbReference>
<evidence type="ECO:0000259" key="18">
    <source>
        <dbReference type="PROSITE" id="PS51015"/>
    </source>
</evidence>
<evidence type="ECO:0000256" key="2">
    <source>
        <dbReference type="ARBA" id="ARBA00004906"/>
    </source>
</evidence>
<organism evidence="19 20">
    <name type="scientific">Littorina saxatilis</name>
    <dbReference type="NCBI Taxonomy" id="31220"/>
    <lineage>
        <taxon>Eukaryota</taxon>
        <taxon>Metazoa</taxon>
        <taxon>Spiralia</taxon>
        <taxon>Lophotrochozoa</taxon>
        <taxon>Mollusca</taxon>
        <taxon>Gastropoda</taxon>
        <taxon>Caenogastropoda</taxon>
        <taxon>Littorinimorpha</taxon>
        <taxon>Littorinoidea</taxon>
        <taxon>Littorinidae</taxon>
        <taxon>Littorina</taxon>
    </lineage>
</organism>
<feature type="domain" description="PHD-type" evidence="15">
    <location>
        <begin position="477"/>
        <end position="528"/>
    </location>
</feature>
<dbReference type="CDD" id="cd01797">
    <property type="entry name" value="Ubl_UHRF"/>
    <property type="match status" value="1"/>
</dbReference>
<dbReference type="Gene3D" id="3.30.40.10">
    <property type="entry name" value="Zinc/RING finger domain, C3HC4 (zinc finger)"/>
    <property type="match status" value="1"/>
</dbReference>
<dbReference type="PROSITE" id="PS00518">
    <property type="entry name" value="ZF_RING_1"/>
    <property type="match status" value="1"/>
</dbReference>
<dbReference type="Pfam" id="PF12148">
    <property type="entry name" value="TTD"/>
    <property type="match status" value="2"/>
</dbReference>
<dbReference type="PROSITE" id="PS50053">
    <property type="entry name" value="UBIQUITIN_2"/>
    <property type="match status" value="1"/>
</dbReference>
<evidence type="ECO:0000256" key="14">
    <source>
        <dbReference type="SAM" id="MobiDB-lite"/>
    </source>
</evidence>
<feature type="compositionally biased region" description="Polar residues" evidence="14">
    <location>
        <begin position="187"/>
        <end position="198"/>
    </location>
</feature>
<dbReference type="InterPro" id="IPR045134">
    <property type="entry name" value="UHRF1/2-like"/>
</dbReference>
<dbReference type="SMART" id="SM00213">
    <property type="entry name" value="UBQ"/>
    <property type="match status" value="1"/>
</dbReference>
<evidence type="ECO:0000256" key="8">
    <source>
        <dbReference type="ARBA" id="ARBA00022833"/>
    </source>
</evidence>
<feature type="compositionally biased region" description="Basic and acidic residues" evidence="14">
    <location>
        <begin position="93"/>
        <end position="108"/>
    </location>
</feature>
<dbReference type="SMART" id="SM00184">
    <property type="entry name" value="RING"/>
    <property type="match status" value="2"/>
</dbReference>
<gene>
    <name evidence="19" type="ORF">V1264_014702</name>
</gene>
<feature type="region of interest" description="Disordered" evidence="14">
    <location>
        <begin position="184"/>
        <end position="256"/>
    </location>
</feature>
<keyword evidence="7" id="KW-0833">Ubl conjugation pathway</keyword>
<dbReference type="InterPro" id="IPR019787">
    <property type="entry name" value="Znf_PHD-finger"/>
</dbReference>
<dbReference type="EC" id="2.3.2.27" evidence="3"/>
<dbReference type="GO" id="GO:0005634">
    <property type="term" value="C:nucleus"/>
    <property type="evidence" value="ECO:0007669"/>
    <property type="project" value="UniProtKB-SubCell"/>
</dbReference>
<evidence type="ECO:0000256" key="9">
    <source>
        <dbReference type="ARBA" id="ARBA00023125"/>
    </source>
</evidence>
<dbReference type="PANTHER" id="PTHR14140:SF45">
    <property type="entry name" value="RING-TYPE E3 UBIQUITIN TRANSFERASE"/>
    <property type="match status" value="1"/>
</dbReference>
<dbReference type="PROSITE" id="PS51015">
    <property type="entry name" value="YDG"/>
    <property type="match status" value="1"/>
</dbReference>
<evidence type="ECO:0000256" key="13">
    <source>
        <dbReference type="PROSITE-ProRule" id="PRU00358"/>
    </source>
</evidence>
<dbReference type="InterPro" id="IPR017907">
    <property type="entry name" value="Znf_RING_CS"/>
</dbReference>
<dbReference type="EMBL" id="JBAMIC010000003">
    <property type="protein sequence ID" value="KAK7110903.1"/>
    <property type="molecule type" value="Genomic_DNA"/>
</dbReference>
<dbReference type="GO" id="GO:0044027">
    <property type="term" value="P:negative regulation of gene expression via chromosomal CpG island methylation"/>
    <property type="evidence" value="ECO:0007669"/>
    <property type="project" value="TreeGrafter"/>
</dbReference>
<dbReference type="InterPro" id="IPR036987">
    <property type="entry name" value="SRA-YDG_sf"/>
</dbReference>
<dbReference type="Pfam" id="PF00628">
    <property type="entry name" value="PHD"/>
    <property type="match status" value="1"/>
</dbReference>
<keyword evidence="8" id="KW-0862">Zinc</keyword>
<dbReference type="SUPFAM" id="SSF88697">
    <property type="entry name" value="PUA domain-like"/>
    <property type="match status" value="1"/>
</dbReference>
<dbReference type="InterPro" id="IPR001965">
    <property type="entry name" value="Znf_PHD"/>
</dbReference>
<dbReference type="SMART" id="SM00249">
    <property type="entry name" value="PHD"/>
    <property type="match status" value="1"/>
</dbReference>
<keyword evidence="10 13" id="KW-0539">Nucleus</keyword>
<dbReference type="PROSITE" id="PS50089">
    <property type="entry name" value="ZF_RING_2"/>
    <property type="match status" value="1"/>
</dbReference>
<comment type="catalytic activity">
    <reaction evidence="1">
        <text>S-ubiquitinyl-[E2 ubiquitin-conjugating enzyme]-L-cysteine + [acceptor protein]-L-lysine = [E2 ubiquitin-conjugating enzyme]-L-cysteine + N(6)-ubiquitinyl-[acceptor protein]-L-lysine.</text>
        <dbReference type="EC" id="2.3.2.27"/>
    </reaction>
</comment>
<dbReference type="Pfam" id="PF00240">
    <property type="entry name" value="ubiquitin"/>
    <property type="match status" value="1"/>
</dbReference>
<dbReference type="InterPro" id="IPR029071">
    <property type="entry name" value="Ubiquitin-like_domsf"/>
</dbReference>
<name>A0AAN9BRT8_9CAEN</name>
<dbReference type="Gene3D" id="2.30.30.1150">
    <property type="match status" value="1"/>
</dbReference>
<dbReference type="FunFam" id="3.10.20.90:FF:000465">
    <property type="entry name" value="E3 ubiquitin-protein ligase UHRF1-like Protein"/>
    <property type="match status" value="1"/>
</dbReference>
<evidence type="ECO:0000256" key="7">
    <source>
        <dbReference type="ARBA" id="ARBA00022786"/>
    </source>
</evidence>
<evidence type="ECO:0000259" key="16">
    <source>
        <dbReference type="PROSITE" id="PS50053"/>
    </source>
</evidence>
<evidence type="ECO:0000313" key="19">
    <source>
        <dbReference type="EMBL" id="KAK7110903.1"/>
    </source>
</evidence>
<accession>A0AAN9BRT8</accession>
<dbReference type="GO" id="GO:0016567">
    <property type="term" value="P:protein ubiquitination"/>
    <property type="evidence" value="ECO:0007669"/>
    <property type="project" value="TreeGrafter"/>
</dbReference>
<keyword evidence="5" id="KW-0479">Metal-binding</keyword>
<evidence type="ECO:0000259" key="17">
    <source>
        <dbReference type="PROSITE" id="PS50089"/>
    </source>
</evidence>
<dbReference type="InterPro" id="IPR015947">
    <property type="entry name" value="PUA-like_sf"/>
</dbReference>
<feature type="compositionally biased region" description="Basic and acidic residues" evidence="14">
    <location>
        <begin position="777"/>
        <end position="794"/>
    </location>
</feature>
<dbReference type="AlphaFoldDB" id="A0AAN9BRT8"/>
<proteinExistence type="predicted"/>
<dbReference type="FunFam" id="2.30.280.10:FF:000001">
    <property type="entry name" value="E3 ubiquitin-protein ligase UHRF1 isoform 1"/>
    <property type="match status" value="1"/>
</dbReference>
<evidence type="ECO:0000256" key="4">
    <source>
        <dbReference type="ARBA" id="ARBA00022679"/>
    </source>
</evidence>
<dbReference type="PANTHER" id="PTHR14140">
    <property type="entry name" value="E3 UBIQUITIN-PROTEIN LIGASE UHRF-RELATED"/>
    <property type="match status" value="1"/>
</dbReference>
<dbReference type="Proteomes" id="UP001374579">
    <property type="component" value="Unassembled WGS sequence"/>
</dbReference>
<feature type="domain" description="Ubiquitin-like" evidence="16">
    <location>
        <begin position="1"/>
        <end position="78"/>
    </location>
</feature>
<keyword evidence="9" id="KW-0238">DNA-binding</keyword>
<dbReference type="Gene3D" id="2.30.30.140">
    <property type="match status" value="2"/>
</dbReference>
<keyword evidence="4" id="KW-0808">Transferase</keyword>
<comment type="subcellular location">
    <subcellularLocation>
        <location evidence="13">Nucleus</location>
    </subcellularLocation>
</comment>
<feature type="region of interest" description="Disordered" evidence="14">
    <location>
        <begin position="776"/>
        <end position="824"/>
    </location>
</feature>
<evidence type="ECO:0000256" key="6">
    <source>
        <dbReference type="ARBA" id="ARBA00022771"/>
    </source>
</evidence>
<evidence type="ECO:0000256" key="11">
    <source>
        <dbReference type="ARBA" id="ARBA00023306"/>
    </source>
</evidence>
<comment type="caution">
    <text evidence="19">The sequence shown here is derived from an EMBL/GenBank/DDBJ whole genome shotgun (WGS) entry which is preliminary data.</text>
</comment>
<dbReference type="InterPro" id="IPR011011">
    <property type="entry name" value="Znf_FYVE_PHD"/>
</dbReference>
<dbReference type="SUPFAM" id="SSF57903">
    <property type="entry name" value="FYVE/PHD zinc finger"/>
    <property type="match status" value="1"/>
</dbReference>
<evidence type="ECO:0000256" key="12">
    <source>
        <dbReference type="PROSITE-ProRule" id="PRU00175"/>
    </source>
</evidence>
<dbReference type="FunFam" id="3.30.40.10:FF:000066">
    <property type="entry name" value="E3 ubiquitin-protein ligase UHRF2 isoform X1"/>
    <property type="match status" value="1"/>
</dbReference>
<dbReference type="InterPro" id="IPR003105">
    <property type="entry name" value="SRA_YDG"/>
</dbReference>
<dbReference type="InterPro" id="IPR021991">
    <property type="entry name" value="TTD_dom"/>
</dbReference>
<keyword evidence="11" id="KW-0131">Cell cycle</keyword>
<feature type="region of interest" description="Disordered" evidence="14">
    <location>
        <begin position="84"/>
        <end position="120"/>
    </location>
</feature>
<evidence type="ECO:0000256" key="5">
    <source>
        <dbReference type="ARBA" id="ARBA00022723"/>
    </source>
</evidence>
<sequence length="942" mass="105357">MWIQVRTIDGKKTVRVDNLSKLTKIEDLRERLIEHFDAQPADQRLFYRGKQLEDGHTLFDYDVGLNVLIQLMIRVKPAAAAETATLSTSAKAQPKDGAEENISDKENNEPDTDPAIQQPSTSLVCLDQDEGNMYKVGDIIDARDPTMGAWFEAKILEVTKGDPTSLPLRQTVSARAASAIPTVHQAVENSSVPSSASQDRAVKQEDGEKDSAVTKDQSETVKDSEEKMDTNSDESKSKELKDDEAVIKDENCNTPNKTDVAVVTDDNCDEPDCAAVQNVKAMESTTVLSPKKISNSKENAGLAGASSATRSLFKKKVSDDLKKQGILRETTVSDGFIYKVVLDGYEDDVVEVSSKEIRPRARHMLRLDQVKEGQTIMANFNYDDPQSRGFWYDCLVTKKRDTRTQKELYATVYLGADLAPLENCRLIFLTELFEIEKPGAQLTERDILLDPTASPAKRQNKPECDFCKDNPRRKCKHCACCVCGGKNDPEKQLMCDECDNAYHLECLNPPLTSVPDDDDWYCPECKRDENEVVKAGEKLKESKKKSKMASASSSSSRDWGKGMACVGRTKQCTIVPSNHHGPIPGVEVGTMWKFRVQVSEAGVHRPHVAGIHGREEDGAFSIVLSGGYEDDADNGDEFYYTGSGGRDLSGNKRTAEQSCDQKLTRMNKALAKNCNVPINNKTGAEAKDWRGGKPVRVVRNCKGRKHSKYAPEEGNRYDGIYKIVKYWAEKGKSGFLVWRYLLRRDDPGPAPWTKDGKKRIEQLGLAMQYPEGYLESQAEKEKEKAAAVEQPKSDAEEDPTPKKRGRKRKAESTPSEKGGEKKAKTAAWQIEKEIMKLIKEDNVNKKLWDMVLPHVSEGKQKFLQQLEEQFMCICCQEILYKPVTLECTHNFCKPCLKRSFKADVFSCPACRQDVPKDVASPVNSTLTKILNHFYPGYEAGRE</sequence>
<evidence type="ECO:0000256" key="10">
    <source>
        <dbReference type="ARBA" id="ARBA00023242"/>
    </source>
</evidence>
<dbReference type="CDD" id="cd20388">
    <property type="entry name" value="Tudor_UHRF_rpt2"/>
    <property type="match status" value="1"/>
</dbReference>
<dbReference type="GO" id="GO:0003677">
    <property type="term" value="F:DNA binding"/>
    <property type="evidence" value="ECO:0007669"/>
    <property type="project" value="UniProtKB-KW"/>
</dbReference>
<evidence type="ECO:0000313" key="20">
    <source>
        <dbReference type="Proteomes" id="UP001374579"/>
    </source>
</evidence>
<protein>
    <recommendedName>
        <fullName evidence="3">RING-type E3 ubiquitin transferase</fullName>
        <ecNumber evidence="3">2.3.2.27</ecNumber>
    </recommendedName>
</protein>
<reference evidence="19 20" key="1">
    <citation type="submission" date="2024-02" db="EMBL/GenBank/DDBJ databases">
        <title>Chromosome-scale genome assembly of the rough periwinkle Littorina saxatilis.</title>
        <authorList>
            <person name="De Jode A."/>
            <person name="Faria R."/>
            <person name="Formenti G."/>
            <person name="Sims Y."/>
            <person name="Smith T.P."/>
            <person name="Tracey A."/>
            <person name="Wood J.M.D."/>
            <person name="Zagrodzka Z.B."/>
            <person name="Johannesson K."/>
            <person name="Butlin R.K."/>
            <person name="Leder E.H."/>
        </authorList>
    </citation>
    <scope>NUCLEOTIDE SEQUENCE [LARGE SCALE GENOMIC DNA]</scope>
    <source>
        <strain evidence="19">Snail1</strain>
        <tissue evidence="19">Muscle</tissue>
    </source>
</reference>
<feature type="compositionally biased region" description="Basic and acidic residues" evidence="14">
    <location>
        <begin position="200"/>
        <end position="251"/>
    </location>
</feature>
<dbReference type="InterPro" id="IPR018957">
    <property type="entry name" value="Znf_C3HC4_RING-type"/>
</dbReference>
<comment type="pathway">
    <text evidence="2">Protein modification; protein ubiquitination.</text>
</comment>